<feature type="non-terminal residue" evidence="1">
    <location>
        <position position="90"/>
    </location>
</feature>
<name>A0AAN8XHP2_HALRR</name>
<accession>A0AAN8XHP2</accession>
<protein>
    <submittedName>
        <fullName evidence="1">Uncharacterized protein</fullName>
    </submittedName>
</protein>
<gene>
    <name evidence="1" type="ORF">SK128_021953</name>
</gene>
<sequence length="90" mass="10773">MRRIGIRKVIRPQNSEERFQEDSEKLYRHYTSMGKAPVQEEKVQKNERVSHYSPLNNNDHLNSMYAKHVVCDVTRYLGRRAYEDAEVYVN</sequence>
<reference evidence="1 2" key="1">
    <citation type="submission" date="2023-11" db="EMBL/GenBank/DDBJ databases">
        <title>Halocaridina rubra genome assembly.</title>
        <authorList>
            <person name="Smith C."/>
        </authorList>
    </citation>
    <scope>NUCLEOTIDE SEQUENCE [LARGE SCALE GENOMIC DNA]</scope>
    <source>
        <strain evidence="1">EP-1</strain>
        <tissue evidence="1">Whole</tissue>
    </source>
</reference>
<comment type="caution">
    <text evidence="1">The sequence shown here is derived from an EMBL/GenBank/DDBJ whole genome shotgun (WGS) entry which is preliminary data.</text>
</comment>
<dbReference type="EMBL" id="JAXCGZ010002119">
    <property type="protein sequence ID" value="KAK7084376.1"/>
    <property type="molecule type" value="Genomic_DNA"/>
</dbReference>
<keyword evidence="2" id="KW-1185">Reference proteome</keyword>
<proteinExistence type="predicted"/>
<evidence type="ECO:0000313" key="2">
    <source>
        <dbReference type="Proteomes" id="UP001381693"/>
    </source>
</evidence>
<evidence type="ECO:0000313" key="1">
    <source>
        <dbReference type="EMBL" id="KAK7084376.1"/>
    </source>
</evidence>
<dbReference type="AlphaFoldDB" id="A0AAN8XHP2"/>
<organism evidence="1 2">
    <name type="scientific">Halocaridina rubra</name>
    <name type="common">Hawaiian red shrimp</name>
    <dbReference type="NCBI Taxonomy" id="373956"/>
    <lineage>
        <taxon>Eukaryota</taxon>
        <taxon>Metazoa</taxon>
        <taxon>Ecdysozoa</taxon>
        <taxon>Arthropoda</taxon>
        <taxon>Crustacea</taxon>
        <taxon>Multicrustacea</taxon>
        <taxon>Malacostraca</taxon>
        <taxon>Eumalacostraca</taxon>
        <taxon>Eucarida</taxon>
        <taxon>Decapoda</taxon>
        <taxon>Pleocyemata</taxon>
        <taxon>Caridea</taxon>
        <taxon>Atyoidea</taxon>
        <taxon>Atyidae</taxon>
        <taxon>Halocaridina</taxon>
    </lineage>
</organism>
<dbReference type="Proteomes" id="UP001381693">
    <property type="component" value="Unassembled WGS sequence"/>
</dbReference>